<feature type="region of interest" description="Disordered" evidence="8">
    <location>
        <begin position="647"/>
        <end position="694"/>
    </location>
</feature>
<keyword evidence="5 7" id="KW-0539">Nucleus</keyword>
<evidence type="ECO:0000256" key="4">
    <source>
        <dbReference type="ARBA" id="ARBA00022705"/>
    </source>
</evidence>
<feature type="compositionally biased region" description="Low complexity" evidence="8">
    <location>
        <begin position="53"/>
        <end position="93"/>
    </location>
</feature>
<keyword evidence="11" id="KW-1185">Reference proteome</keyword>
<feature type="compositionally biased region" description="Basic and acidic residues" evidence="8">
    <location>
        <begin position="16"/>
        <end position="36"/>
    </location>
</feature>
<dbReference type="GO" id="GO:0006270">
    <property type="term" value="P:DNA replication initiation"/>
    <property type="evidence" value="ECO:0007669"/>
    <property type="project" value="UniProtKB-UniRule"/>
</dbReference>
<evidence type="ECO:0000313" key="10">
    <source>
        <dbReference type="EMBL" id="WWC68703.1"/>
    </source>
</evidence>
<organism evidence="9">
    <name type="scientific">Kwoniella pini CBS 10737</name>
    <dbReference type="NCBI Taxonomy" id="1296096"/>
    <lineage>
        <taxon>Eukaryota</taxon>
        <taxon>Fungi</taxon>
        <taxon>Dikarya</taxon>
        <taxon>Basidiomycota</taxon>
        <taxon>Agaricomycotina</taxon>
        <taxon>Tremellomycetes</taxon>
        <taxon>Tremellales</taxon>
        <taxon>Cryptococcaceae</taxon>
        <taxon>Kwoniella</taxon>
    </lineage>
</organism>
<gene>
    <name evidence="9" type="ORF">I206_02990</name>
    <name evidence="10" type="ORF">I206_102637</name>
</gene>
<dbReference type="EMBL" id="KI894009">
    <property type="protein sequence ID" value="OCF50928.1"/>
    <property type="molecule type" value="Genomic_DNA"/>
</dbReference>
<evidence type="ECO:0000313" key="11">
    <source>
        <dbReference type="Proteomes" id="UP000094020"/>
    </source>
</evidence>
<dbReference type="Gene3D" id="1.10.10.1460">
    <property type="match status" value="1"/>
</dbReference>
<dbReference type="Proteomes" id="UP000094020">
    <property type="component" value="Chromosome 3"/>
</dbReference>
<dbReference type="GO" id="GO:0031261">
    <property type="term" value="C:DNA replication preinitiation complex"/>
    <property type="evidence" value="ECO:0007669"/>
    <property type="project" value="TreeGrafter"/>
</dbReference>
<dbReference type="InterPro" id="IPR021110">
    <property type="entry name" value="DNA_rep_checkpnt_protein"/>
</dbReference>
<evidence type="ECO:0000256" key="3">
    <source>
        <dbReference type="ARBA" id="ARBA00018363"/>
    </source>
</evidence>
<dbReference type="GO" id="GO:0000727">
    <property type="term" value="P:double-strand break repair via break-induced replication"/>
    <property type="evidence" value="ECO:0007669"/>
    <property type="project" value="TreeGrafter"/>
</dbReference>
<dbReference type="InterPro" id="IPR040203">
    <property type="entry name" value="Sld2"/>
</dbReference>
<feature type="compositionally biased region" description="Acidic residues" evidence="8">
    <location>
        <begin position="309"/>
        <end position="321"/>
    </location>
</feature>
<dbReference type="GO" id="GO:1902977">
    <property type="term" value="P:mitotic DNA replication preinitiation complex assembly"/>
    <property type="evidence" value="ECO:0007669"/>
    <property type="project" value="TreeGrafter"/>
</dbReference>
<reference evidence="9" key="1">
    <citation type="submission" date="2013-07" db="EMBL/GenBank/DDBJ databases">
        <title>The Genome Sequence of Cryptococcus pinus CBS10737.</title>
        <authorList>
            <consortium name="The Broad Institute Genome Sequencing Platform"/>
            <person name="Cuomo C."/>
            <person name="Litvintseva A."/>
            <person name="Chen Y."/>
            <person name="Heitman J."/>
            <person name="Sun S."/>
            <person name="Springer D."/>
            <person name="Dromer F."/>
            <person name="Young S.K."/>
            <person name="Zeng Q."/>
            <person name="Gargeya S."/>
            <person name="Fitzgerald M."/>
            <person name="Abouelleil A."/>
            <person name="Alvarado L."/>
            <person name="Berlin A.M."/>
            <person name="Chapman S.B."/>
            <person name="Dewar J."/>
            <person name="Goldberg J."/>
            <person name="Griggs A."/>
            <person name="Gujja S."/>
            <person name="Hansen M."/>
            <person name="Howarth C."/>
            <person name="Imamovic A."/>
            <person name="Larimer J."/>
            <person name="McCowan C."/>
            <person name="Murphy C."/>
            <person name="Pearson M."/>
            <person name="Priest M."/>
            <person name="Roberts A."/>
            <person name="Saif S."/>
            <person name="Shea T."/>
            <person name="Sykes S."/>
            <person name="Wortman J."/>
            <person name="Nusbaum C."/>
            <person name="Birren B."/>
        </authorList>
    </citation>
    <scope>NUCLEOTIDE SEQUENCE [LARGE SCALE GENOMIC DNA]</scope>
    <source>
        <strain evidence="9">CBS 10737</strain>
    </source>
</reference>
<accession>A0A1B9I5Z0</accession>
<feature type="compositionally biased region" description="Low complexity" evidence="8">
    <location>
        <begin position="194"/>
        <end position="208"/>
    </location>
</feature>
<comment type="similarity">
    <text evidence="2 7">Belongs to the SLD2 family.</text>
</comment>
<feature type="compositionally biased region" description="Polar residues" evidence="8">
    <location>
        <begin position="395"/>
        <end position="405"/>
    </location>
</feature>
<dbReference type="PANTHER" id="PTHR28124:SF1">
    <property type="entry name" value="DNA REPLICATION REGULATOR SLD2"/>
    <property type="match status" value="1"/>
</dbReference>
<feature type="compositionally biased region" description="Polar residues" evidence="8">
    <location>
        <begin position="115"/>
        <end position="138"/>
    </location>
</feature>
<evidence type="ECO:0000256" key="6">
    <source>
        <dbReference type="ARBA" id="ARBA00023306"/>
    </source>
</evidence>
<proteinExistence type="inferred from homology"/>
<name>A0A1B9I5Z0_9TREE</name>
<dbReference type="FunFam" id="1.10.10.1460:FF:000001">
    <property type="entry name" value="DNA replication regulator Sld2"/>
    <property type="match status" value="1"/>
</dbReference>
<dbReference type="Pfam" id="PF11719">
    <property type="entry name" value="Drc1-Sld2"/>
    <property type="match status" value="1"/>
</dbReference>
<feature type="region of interest" description="Disordered" evidence="8">
    <location>
        <begin position="355"/>
        <end position="382"/>
    </location>
</feature>
<evidence type="ECO:0000256" key="8">
    <source>
        <dbReference type="SAM" id="MobiDB-lite"/>
    </source>
</evidence>
<feature type="compositionally biased region" description="Low complexity" evidence="8">
    <location>
        <begin position="154"/>
        <end position="176"/>
    </location>
</feature>
<protein>
    <recommendedName>
        <fullName evidence="3 7">DNA replication regulator SLD2</fullName>
    </recommendedName>
</protein>
<reference evidence="9" key="3">
    <citation type="submission" date="2016-07" db="EMBL/GenBank/DDBJ databases">
        <title>Evolution of pathogenesis and genome organization in the Tremellales.</title>
        <authorList>
            <person name="Cuomo C."/>
            <person name="Litvintseva A."/>
            <person name="Heitman J."/>
            <person name="Chen Y."/>
            <person name="Sun S."/>
            <person name="Springer D."/>
            <person name="Dromer F."/>
            <person name="Young S."/>
            <person name="Zeng Q."/>
            <person name="Chapman S."/>
            <person name="Gujja S."/>
            <person name="Saif S."/>
            <person name="Birren B."/>
        </authorList>
    </citation>
    <scope>NUCLEOTIDE SEQUENCE</scope>
    <source>
        <strain evidence="9">CBS 10737</strain>
    </source>
</reference>
<feature type="compositionally biased region" description="Acidic residues" evidence="8">
    <location>
        <begin position="660"/>
        <end position="682"/>
    </location>
</feature>
<feature type="compositionally biased region" description="Basic and acidic residues" evidence="8">
    <location>
        <begin position="683"/>
        <end position="694"/>
    </location>
</feature>
<reference evidence="10" key="2">
    <citation type="submission" date="2013-07" db="EMBL/GenBank/DDBJ databases">
        <authorList>
            <consortium name="The Broad Institute Genome Sequencing Platform"/>
            <person name="Cuomo C."/>
            <person name="Litvintseva A."/>
            <person name="Chen Y."/>
            <person name="Heitman J."/>
            <person name="Sun S."/>
            <person name="Springer D."/>
            <person name="Dromer F."/>
            <person name="Young S.K."/>
            <person name="Zeng Q."/>
            <person name="Gargeya S."/>
            <person name="Fitzgerald M."/>
            <person name="Abouelleil A."/>
            <person name="Alvarado L."/>
            <person name="Berlin A.M."/>
            <person name="Chapman S.B."/>
            <person name="Dewar J."/>
            <person name="Goldberg J."/>
            <person name="Griggs A."/>
            <person name="Gujja S."/>
            <person name="Hansen M."/>
            <person name="Howarth C."/>
            <person name="Imamovic A."/>
            <person name="Larimer J."/>
            <person name="McCowan C."/>
            <person name="Murphy C."/>
            <person name="Pearson M."/>
            <person name="Priest M."/>
            <person name="Roberts A."/>
            <person name="Saif S."/>
            <person name="Shea T."/>
            <person name="Sykes S."/>
            <person name="Wortman J."/>
            <person name="Nusbaum C."/>
            <person name="Birren B."/>
        </authorList>
    </citation>
    <scope>NUCLEOTIDE SEQUENCE</scope>
    <source>
        <strain evidence="10">CBS 10737</strain>
    </source>
</reference>
<evidence type="ECO:0000256" key="5">
    <source>
        <dbReference type="ARBA" id="ARBA00023242"/>
    </source>
</evidence>
<dbReference type="OrthoDB" id="8775810at2759"/>
<dbReference type="GO" id="GO:0003688">
    <property type="term" value="F:DNA replication origin binding"/>
    <property type="evidence" value="ECO:0007669"/>
    <property type="project" value="TreeGrafter"/>
</dbReference>
<evidence type="ECO:0000313" key="9">
    <source>
        <dbReference type="EMBL" id="OCF50928.1"/>
    </source>
</evidence>
<dbReference type="AlphaFoldDB" id="A0A1B9I5Z0"/>
<comment type="subcellular location">
    <subcellularLocation>
        <location evidence="1 7">Nucleus</location>
    </subcellularLocation>
</comment>
<dbReference type="GO" id="GO:0003697">
    <property type="term" value="F:single-stranded DNA binding"/>
    <property type="evidence" value="ECO:0007669"/>
    <property type="project" value="TreeGrafter"/>
</dbReference>
<dbReference type="GeneID" id="30171359"/>
<feature type="region of interest" description="Disordered" evidence="8">
    <location>
        <begin position="16"/>
        <end position="225"/>
    </location>
</feature>
<dbReference type="STRING" id="1296096.A0A1B9I5Z0"/>
<dbReference type="KEGG" id="kpin:30171359"/>
<feature type="region of interest" description="Disordered" evidence="8">
    <location>
        <begin position="395"/>
        <end position="488"/>
    </location>
</feature>
<dbReference type="RefSeq" id="XP_019012147.1">
    <property type="nucleotide sequence ID" value="XM_019154744.1"/>
</dbReference>
<dbReference type="EMBL" id="CP144521">
    <property type="protein sequence ID" value="WWC68703.1"/>
    <property type="molecule type" value="Genomic_DNA"/>
</dbReference>
<reference evidence="10" key="4">
    <citation type="submission" date="2024-02" db="EMBL/GenBank/DDBJ databases">
        <title>Comparative genomics of Cryptococcus and Kwoniella reveals pathogenesis evolution and contrasting modes of karyotype evolution via chromosome fusion or intercentromeric recombination.</title>
        <authorList>
            <person name="Coelho M.A."/>
            <person name="David-Palma M."/>
            <person name="Shea T."/>
            <person name="Bowers K."/>
            <person name="McGinley-Smith S."/>
            <person name="Mohammad A.W."/>
            <person name="Gnirke A."/>
            <person name="Yurkov A.M."/>
            <person name="Nowrousian M."/>
            <person name="Sun S."/>
            <person name="Cuomo C.A."/>
            <person name="Heitman J."/>
        </authorList>
    </citation>
    <scope>NUCLEOTIDE SEQUENCE</scope>
    <source>
        <strain evidence="10">CBS 10737</strain>
    </source>
</reference>
<evidence type="ECO:0000256" key="2">
    <source>
        <dbReference type="ARBA" id="ARBA00007276"/>
    </source>
</evidence>
<comment type="function">
    <text evidence="7">Has a role in the initiation of DNA replication. Required at S-phase checkpoint.</text>
</comment>
<dbReference type="PANTHER" id="PTHR28124">
    <property type="entry name" value="DNA REPLICATION REGULATOR SLD2"/>
    <property type="match status" value="1"/>
</dbReference>
<sequence>MDLATVKASVKAWEKSFRAREGRNPEKEDIKSDKSDIASQYALYRKLTKATASSQHSSSSSSRRLSSHSLQLPSSSTAAPSSSSSSQYRSTPRNVQISEYPTTPTPPARRVNGLSFGNSQAGPSRSISNGSSATNGSEVTEKSLKRKASKSILSNSSPPQPSTSSITSTSRTLFSTPKKKGYIGPIHDPNPINPFTTSSPSKSPFPTSNGLQREKSFSSPFIHASSPKKLKEVLEANSLSKIKERNNVISEITPRTRARKRLKGEQVDDTPLKEKLPKRRRGQGKSEEPLEITAIEEERYFDPTRGIFDEENLEDEEEDELGPSPMKPLGQGKGFTSLFREAEVRRNELAHSRIPINGSSLNTKTRINEKVSSSKVKDDQKDVKQNGIASFFNRTAKSATSSKTLVQKEDKMNSPVDKDVPSIQVESPPVLKYTPSTEEVPSLEETVPRLDLPKSPAKTPSTSQRRRDKVLNLNDDDDDEDGIGQIRIVPTRRQIKKRNNFISDDSGSDDNKSQYQIENYEHEFEKENQDELIDIQEEKERNDQLNSIITFSSDDDDDENKEIQIPSIKLLSINSSPFKIKKIKTKAFKNKEKLKELKIKAIFNPLIASSELKAFKKGQNIEFTGQSRLKDDNFKIENDLIDKFHYNQKDNFNNNNSNADDNDNDNDDNDNEEEDDDWESESDGWKREEIEEDW</sequence>
<keyword evidence="6 7" id="KW-0131">Cell cycle</keyword>
<evidence type="ECO:0000256" key="7">
    <source>
        <dbReference type="RuleBase" id="RU367067"/>
    </source>
</evidence>
<evidence type="ECO:0000256" key="1">
    <source>
        <dbReference type="ARBA" id="ARBA00004123"/>
    </source>
</evidence>
<keyword evidence="4 7" id="KW-0235">DNA replication</keyword>
<feature type="compositionally biased region" description="Basic and acidic residues" evidence="8">
    <location>
        <begin position="406"/>
        <end position="420"/>
    </location>
</feature>
<feature type="region of interest" description="Disordered" evidence="8">
    <location>
        <begin position="250"/>
        <end position="333"/>
    </location>
</feature>
<feature type="compositionally biased region" description="Basic and acidic residues" evidence="8">
    <location>
        <begin position="263"/>
        <end position="275"/>
    </location>
</feature>
<feature type="compositionally biased region" description="Low complexity" evidence="8">
    <location>
        <begin position="650"/>
        <end position="659"/>
    </location>
</feature>